<evidence type="ECO:0000256" key="1">
    <source>
        <dbReference type="ARBA" id="ARBA00023122"/>
    </source>
</evidence>
<dbReference type="SUPFAM" id="SSF54631">
    <property type="entry name" value="CBS-domain pair"/>
    <property type="match status" value="1"/>
</dbReference>
<evidence type="ECO:0000313" key="4">
    <source>
        <dbReference type="EMBL" id="KXB05757.1"/>
    </source>
</evidence>
<keyword evidence="1 2" id="KW-0129">CBS domain</keyword>
<evidence type="ECO:0000256" key="2">
    <source>
        <dbReference type="PROSITE-ProRule" id="PRU00703"/>
    </source>
</evidence>
<accession>A0A133VH31</accession>
<dbReference type="Gene3D" id="3.10.580.10">
    <property type="entry name" value="CBS-domain"/>
    <property type="match status" value="2"/>
</dbReference>
<evidence type="ECO:0000259" key="3">
    <source>
        <dbReference type="PROSITE" id="PS51371"/>
    </source>
</evidence>
<reference evidence="4 5" key="1">
    <citation type="journal article" date="2016" name="Sci. Rep.">
        <title>Metabolic traits of an uncultured archaeal lineage -MSBL1- from brine pools of the Red Sea.</title>
        <authorList>
            <person name="Mwirichia R."/>
            <person name="Alam I."/>
            <person name="Rashid M."/>
            <person name="Vinu M."/>
            <person name="Ba-Alawi W."/>
            <person name="Anthony Kamau A."/>
            <person name="Kamanda Ngugi D."/>
            <person name="Goker M."/>
            <person name="Klenk H.P."/>
            <person name="Bajic V."/>
            <person name="Stingl U."/>
        </authorList>
    </citation>
    <scope>NUCLEOTIDE SEQUENCE [LARGE SCALE GENOMIC DNA]</scope>
    <source>
        <strain evidence="4">SCGC-AAA382A03</strain>
    </source>
</reference>
<dbReference type="InterPro" id="IPR046342">
    <property type="entry name" value="CBS_dom_sf"/>
</dbReference>
<feature type="domain" description="CBS" evidence="3">
    <location>
        <begin position="147"/>
        <end position="196"/>
    </location>
</feature>
<dbReference type="EMBL" id="LHYC01000002">
    <property type="protein sequence ID" value="KXB05757.1"/>
    <property type="molecule type" value="Genomic_DNA"/>
</dbReference>
<comment type="caution">
    <text evidence="4">The sequence shown here is derived from an EMBL/GenBank/DDBJ whole genome shotgun (WGS) entry which is preliminary data.</text>
</comment>
<dbReference type="PROSITE" id="PS51371">
    <property type="entry name" value="CBS"/>
    <property type="match status" value="2"/>
</dbReference>
<protein>
    <recommendedName>
        <fullName evidence="3">CBS domain-containing protein</fullName>
    </recommendedName>
</protein>
<dbReference type="InterPro" id="IPR000644">
    <property type="entry name" value="CBS_dom"/>
</dbReference>
<dbReference type="AlphaFoldDB" id="A0A133VH31"/>
<keyword evidence="5" id="KW-1185">Reference proteome</keyword>
<dbReference type="PANTHER" id="PTHR43080:SF2">
    <property type="entry name" value="CBS DOMAIN-CONTAINING PROTEIN"/>
    <property type="match status" value="1"/>
</dbReference>
<dbReference type="SMART" id="SM00116">
    <property type="entry name" value="CBS"/>
    <property type="match status" value="2"/>
</dbReference>
<dbReference type="Pfam" id="PF00571">
    <property type="entry name" value="CBS"/>
    <property type="match status" value="2"/>
</dbReference>
<dbReference type="PANTHER" id="PTHR43080">
    <property type="entry name" value="CBS DOMAIN-CONTAINING PROTEIN CBSX3, MITOCHONDRIAL"/>
    <property type="match status" value="1"/>
</dbReference>
<feature type="domain" description="CBS" evidence="3">
    <location>
        <begin position="69"/>
        <end position="126"/>
    </location>
</feature>
<sequence length="196" mass="22222">MFGLEQKTKKILMTLILGLLLIFSPFVYAKGESVEITTETSESETFLEKEESNYKVFKKLKEVKIKGIMNPNPPTIPINTPVEEAAKKMKEQKIGCLPVVRKDKTLLGIITEDDFIDVLKPLPLPYYGFSWKKQAEKKTAKNVSDLMNSDPITLKPNDSVEELAKIMAESNTNHIPITKDEKFIGLVTIREMLSLF</sequence>
<organism evidence="4 5">
    <name type="scientific">candidate division MSBL1 archaeon SCGC-AAA382A03</name>
    <dbReference type="NCBI Taxonomy" id="1698278"/>
    <lineage>
        <taxon>Archaea</taxon>
        <taxon>Methanobacteriati</taxon>
        <taxon>Methanobacteriota</taxon>
        <taxon>candidate division MSBL1</taxon>
    </lineage>
</organism>
<name>A0A133VH31_9EURY</name>
<dbReference type="Proteomes" id="UP000070549">
    <property type="component" value="Unassembled WGS sequence"/>
</dbReference>
<gene>
    <name evidence="4" type="ORF">AKJ49_00125</name>
</gene>
<evidence type="ECO:0000313" key="5">
    <source>
        <dbReference type="Proteomes" id="UP000070549"/>
    </source>
</evidence>
<dbReference type="InterPro" id="IPR051257">
    <property type="entry name" value="Diverse_CBS-Domain"/>
</dbReference>
<proteinExistence type="predicted"/>